<feature type="region of interest" description="Disordered" evidence="1">
    <location>
        <begin position="50"/>
        <end position="75"/>
    </location>
</feature>
<sequence length="126" mass="13993">MDFAGDFIRIYFFVNIIVSILVVLWMIMILSRLGEIRDFLSSVDRQLAGGMSGQATASPGSADAQLGKPQTQGLPPHVKATFNYQGMKIEETTGGGYILHSSDGFEHFNSRDELQNFLTKRYPSTK</sequence>
<protein>
    <recommendedName>
        <fullName evidence="5">Transmembrane protein</fullName>
    </recommendedName>
</protein>
<organism evidence="3 4">
    <name type="scientific">Mesorhizobium ciceri biovar biserrulae (strain HAMBI 2942 / LMG 23838 / WSM1271)</name>
    <dbReference type="NCBI Taxonomy" id="765698"/>
    <lineage>
        <taxon>Bacteria</taxon>
        <taxon>Pseudomonadati</taxon>
        <taxon>Pseudomonadota</taxon>
        <taxon>Alphaproteobacteria</taxon>
        <taxon>Hyphomicrobiales</taxon>
        <taxon>Phyllobacteriaceae</taxon>
        <taxon>Mesorhizobium</taxon>
    </lineage>
</organism>
<dbReference type="KEGG" id="mci:Mesci_5546"/>
<dbReference type="AlphaFoldDB" id="E8TFI0"/>
<dbReference type="GeneID" id="90992870"/>
<proteinExistence type="predicted"/>
<reference evidence="4" key="1">
    <citation type="submission" date="2011-01" db="EMBL/GenBank/DDBJ databases">
        <title>Complete sequence of chromosome of Mesorhizobium ciceri bv. biserrulae WSM1271.</title>
        <authorList>
            <person name="Lucas S."/>
            <person name="Copeland A."/>
            <person name="Lapidus A."/>
            <person name="Cheng J.-F."/>
            <person name="Goodwin L."/>
            <person name="Pitluck S."/>
            <person name="Teshima H."/>
            <person name="Detter J.C."/>
            <person name="Han C."/>
            <person name="Tapia R."/>
            <person name="Land M."/>
            <person name="Hauser L."/>
            <person name="Kyrpides N."/>
            <person name="Ivanova N."/>
            <person name="Nandasena K."/>
            <person name="Reeve W.G."/>
            <person name="Howieson J.G."/>
            <person name="O'Hara G."/>
            <person name="Tiwari R.P."/>
            <person name="Woyke T."/>
        </authorList>
    </citation>
    <scope>NUCLEOTIDE SEQUENCE [LARGE SCALE GENOMIC DNA]</scope>
    <source>
        <strain evidence="4">HAMBI 2942 / LMG 23838 / WSM1271</strain>
    </source>
</reference>
<keyword evidence="2" id="KW-1133">Transmembrane helix</keyword>
<evidence type="ECO:0000313" key="3">
    <source>
        <dbReference type="EMBL" id="ADV14643.1"/>
    </source>
</evidence>
<keyword evidence="2" id="KW-0812">Transmembrane</keyword>
<accession>E8TFI0</accession>
<evidence type="ECO:0000256" key="2">
    <source>
        <dbReference type="SAM" id="Phobius"/>
    </source>
</evidence>
<evidence type="ECO:0000256" key="1">
    <source>
        <dbReference type="SAM" id="MobiDB-lite"/>
    </source>
</evidence>
<gene>
    <name evidence="3" type="ordered locus">Mesci_5546</name>
</gene>
<evidence type="ECO:0000313" key="4">
    <source>
        <dbReference type="Proteomes" id="UP000007471"/>
    </source>
</evidence>
<dbReference type="EMBL" id="CP002447">
    <property type="protein sequence ID" value="ADV14643.1"/>
    <property type="molecule type" value="Genomic_DNA"/>
</dbReference>
<keyword evidence="2" id="KW-0472">Membrane</keyword>
<dbReference type="HOGENOM" id="CLU_1978892_0_0_5"/>
<evidence type="ECO:0008006" key="5">
    <source>
        <dbReference type="Google" id="ProtNLM"/>
    </source>
</evidence>
<dbReference type="STRING" id="765698.Mesci_5546"/>
<dbReference type="OrthoDB" id="9865301at2"/>
<feature type="transmembrane region" description="Helical" evidence="2">
    <location>
        <begin position="12"/>
        <end position="30"/>
    </location>
</feature>
<dbReference type="RefSeq" id="WP_013533294.1">
    <property type="nucleotide sequence ID" value="NC_014923.1"/>
</dbReference>
<dbReference type="Proteomes" id="UP000007471">
    <property type="component" value="Chromosome"/>
</dbReference>
<name>E8TFI0_MESCW</name>